<proteinExistence type="predicted"/>
<sequence length="73" mass="8708">MRPGKEPGVNIRLLKKRRHAYFFELRFQVADEGHLICFIFIDAMAFLQTWAQSHFRFFVDSLDSLKKGVYLAW</sequence>
<protein>
    <submittedName>
        <fullName evidence="1">Uncharacterized protein</fullName>
    </submittedName>
</protein>
<gene>
    <name evidence="1" type="ORF">CYNAS_LOCUS18426</name>
</gene>
<dbReference type="AlphaFoldDB" id="A0AA36HAG7"/>
<name>A0AA36HAG7_CYLNA</name>
<dbReference type="EMBL" id="CATQJL010000316">
    <property type="protein sequence ID" value="CAJ0606443.1"/>
    <property type="molecule type" value="Genomic_DNA"/>
</dbReference>
<keyword evidence="2" id="KW-1185">Reference proteome</keyword>
<organism evidence="1 2">
    <name type="scientific">Cylicocyclus nassatus</name>
    <name type="common">Nematode worm</name>
    <dbReference type="NCBI Taxonomy" id="53992"/>
    <lineage>
        <taxon>Eukaryota</taxon>
        <taxon>Metazoa</taxon>
        <taxon>Ecdysozoa</taxon>
        <taxon>Nematoda</taxon>
        <taxon>Chromadorea</taxon>
        <taxon>Rhabditida</taxon>
        <taxon>Rhabditina</taxon>
        <taxon>Rhabditomorpha</taxon>
        <taxon>Strongyloidea</taxon>
        <taxon>Strongylidae</taxon>
        <taxon>Cylicocyclus</taxon>
    </lineage>
</organism>
<evidence type="ECO:0000313" key="2">
    <source>
        <dbReference type="Proteomes" id="UP001176961"/>
    </source>
</evidence>
<accession>A0AA36HAG7</accession>
<evidence type="ECO:0000313" key="1">
    <source>
        <dbReference type="EMBL" id="CAJ0606443.1"/>
    </source>
</evidence>
<comment type="caution">
    <text evidence="1">The sequence shown here is derived from an EMBL/GenBank/DDBJ whole genome shotgun (WGS) entry which is preliminary data.</text>
</comment>
<dbReference type="Proteomes" id="UP001176961">
    <property type="component" value="Unassembled WGS sequence"/>
</dbReference>
<reference evidence="1" key="1">
    <citation type="submission" date="2023-07" db="EMBL/GenBank/DDBJ databases">
        <authorList>
            <consortium name="CYATHOMIX"/>
        </authorList>
    </citation>
    <scope>NUCLEOTIDE SEQUENCE</scope>
    <source>
        <strain evidence="1">N/A</strain>
    </source>
</reference>